<dbReference type="Proteomes" id="UP000326951">
    <property type="component" value="Chromosome"/>
</dbReference>
<evidence type="ECO:0000313" key="2">
    <source>
        <dbReference type="Proteomes" id="UP000326951"/>
    </source>
</evidence>
<sequence>MAVAGKNSRFKVGTADIKGLNSGTVTLNGDTIDVTTFLSGGWIEKIQGLKSAELSLEGFWVSDDPNGQGALIDALISGDSVAVDSLLDGANGWHGSFLVTSAEFGAAVDGEVSASFSLESTGEVTKVTPSEG</sequence>
<reference evidence="1 2" key="1">
    <citation type="submission" date="2019-09" db="EMBL/GenBank/DDBJ databases">
        <title>Complete genome sequence of Sporolactobacillus terrae 70-3.</title>
        <authorList>
            <person name="Tanaka N."/>
            <person name="Shiwa Y."/>
            <person name="Fujita N."/>
            <person name="Tanasupawat S."/>
        </authorList>
    </citation>
    <scope>NUCLEOTIDE SEQUENCE [LARGE SCALE GENOMIC DNA]</scope>
    <source>
        <strain evidence="1 2">70-3</strain>
    </source>
</reference>
<evidence type="ECO:0000313" key="1">
    <source>
        <dbReference type="EMBL" id="BBN97504.1"/>
    </source>
</evidence>
<proteinExistence type="predicted"/>
<dbReference type="Gene3D" id="4.10.410.40">
    <property type="match status" value="1"/>
</dbReference>
<accession>A0A5K7WV46</accession>
<evidence type="ECO:0008006" key="3">
    <source>
        <dbReference type="Google" id="ProtNLM"/>
    </source>
</evidence>
<dbReference type="InterPro" id="IPR022344">
    <property type="entry name" value="GTA_major-tail"/>
</dbReference>
<dbReference type="Pfam" id="PF06199">
    <property type="entry name" value="Phage_tail_2"/>
    <property type="match status" value="1"/>
</dbReference>
<dbReference type="PRINTS" id="PR01996">
    <property type="entry name" value="MTP1FAMILY"/>
</dbReference>
<protein>
    <recommendedName>
        <fullName evidence="3">Phage major tail protein, TP901-1 family</fullName>
    </recommendedName>
</protein>
<name>A0A5K7WV46_9BACL</name>
<organism evidence="1 2">
    <name type="scientific">Sporolactobacillus terrae</name>
    <dbReference type="NCBI Taxonomy" id="269673"/>
    <lineage>
        <taxon>Bacteria</taxon>
        <taxon>Bacillati</taxon>
        <taxon>Bacillota</taxon>
        <taxon>Bacilli</taxon>
        <taxon>Bacillales</taxon>
        <taxon>Sporolactobacillaceae</taxon>
        <taxon>Sporolactobacillus</taxon>
    </lineage>
</organism>
<dbReference type="AlphaFoldDB" id="A0A5K7WV46"/>
<dbReference type="InterPro" id="IPR011855">
    <property type="entry name" value="Phgtail_TP901_1"/>
</dbReference>
<dbReference type="RefSeq" id="WP_152080082.1">
    <property type="nucleotide sequence ID" value="NZ_AP021853.1"/>
</dbReference>
<dbReference type="EMBL" id="AP021853">
    <property type="protein sequence ID" value="BBN97504.1"/>
    <property type="molecule type" value="Genomic_DNA"/>
</dbReference>
<gene>
    <name evidence="1" type="ORF">St703_02090</name>
</gene>